<evidence type="ECO:0000256" key="10">
    <source>
        <dbReference type="ARBA" id="ARBA00023004"/>
    </source>
</evidence>
<keyword evidence="11 13" id="KW-0503">Monooxygenase</keyword>
<dbReference type="InterPro" id="IPR002401">
    <property type="entry name" value="Cyt_P450_E_grp-I"/>
</dbReference>
<evidence type="ECO:0000256" key="3">
    <source>
        <dbReference type="ARBA" id="ARBA00004406"/>
    </source>
</evidence>
<dbReference type="RefSeq" id="XP_017779464.1">
    <property type="nucleotide sequence ID" value="XM_017923975.1"/>
</dbReference>
<evidence type="ECO:0000256" key="4">
    <source>
        <dbReference type="ARBA" id="ARBA00010617"/>
    </source>
</evidence>
<keyword evidence="9 13" id="KW-0560">Oxidoreductase</keyword>
<dbReference type="PANTHER" id="PTHR24292">
    <property type="entry name" value="CYTOCHROME P450"/>
    <property type="match status" value="1"/>
</dbReference>
<evidence type="ECO:0000256" key="5">
    <source>
        <dbReference type="ARBA" id="ARBA00022617"/>
    </source>
</evidence>
<comment type="cofactor">
    <cofactor evidence="1">
        <name>heme</name>
        <dbReference type="ChEBI" id="CHEBI:30413"/>
    </cofactor>
</comment>
<evidence type="ECO:0000256" key="13">
    <source>
        <dbReference type="RuleBase" id="RU000461"/>
    </source>
</evidence>
<evidence type="ECO:0000313" key="14">
    <source>
        <dbReference type="Proteomes" id="UP000695000"/>
    </source>
</evidence>
<dbReference type="Pfam" id="PF00067">
    <property type="entry name" value="p450"/>
    <property type="match status" value="1"/>
</dbReference>
<dbReference type="PROSITE" id="PS00086">
    <property type="entry name" value="CYTOCHROME_P450"/>
    <property type="match status" value="1"/>
</dbReference>
<dbReference type="PRINTS" id="PR00385">
    <property type="entry name" value="P450"/>
</dbReference>
<keyword evidence="12" id="KW-0472">Membrane</keyword>
<name>A0ABM1MY14_NICVS</name>
<evidence type="ECO:0000256" key="12">
    <source>
        <dbReference type="ARBA" id="ARBA00023136"/>
    </source>
</evidence>
<organism evidence="14 15">
    <name type="scientific">Nicrophorus vespilloides</name>
    <name type="common">Boreal carrion beetle</name>
    <dbReference type="NCBI Taxonomy" id="110193"/>
    <lineage>
        <taxon>Eukaryota</taxon>
        <taxon>Metazoa</taxon>
        <taxon>Ecdysozoa</taxon>
        <taxon>Arthropoda</taxon>
        <taxon>Hexapoda</taxon>
        <taxon>Insecta</taxon>
        <taxon>Pterygota</taxon>
        <taxon>Neoptera</taxon>
        <taxon>Endopterygota</taxon>
        <taxon>Coleoptera</taxon>
        <taxon>Polyphaga</taxon>
        <taxon>Staphyliniformia</taxon>
        <taxon>Silphidae</taxon>
        <taxon>Nicrophorinae</taxon>
        <taxon>Nicrophorus</taxon>
    </lineage>
</organism>
<evidence type="ECO:0000256" key="9">
    <source>
        <dbReference type="ARBA" id="ARBA00023002"/>
    </source>
</evidence>
<evidence type="ECO:0000256" key="1">
    <source>
        <dbReference type="ARBA" id="ARBA00001971"/>
    </source>
</evidence>
<comment type="subcellular location">
    <subcellularLocation>
        <location evidence="3">Endoplasmic reticulum membrane</location>
        <topology evidence="3">Peripheral membrane protein</topology>
    </subcellularLocation>
    <subcellularLocation>
        <location evidence="2">Microsome membrane</location>
        <topology evidence="2">Peripheral membrane protein</topology>
    </subcellularLocation>
</comment>
<comment type="similarity">
    <text evidence="4 13">Belongs to the cytochrome P450 family.</text>
</comment>
<dbReference type="InterPro" id="IPR017972">
    <property type="entry name" value="Cyt_P450_CS"/>
</dbReference>
<evidence type="ECO:0000256" key="7">
    <source>
        <dbReference type="ARBA" id="ARBA00022824"/>
    </source>
</evidence>
<keyword evidence="6 13" id="KW-0479">Metal-binding</keyword>
<dbReference type="CDD" id="cd11056">
    <property type="entry name" value="CYP6-like"/>
    <property type="match status" value="1"/>
</dbReference>
<dbReference type="Proteomes" id="UP000695000">
    <property type="component" value="Unplaced"/>
</dbReference>
<evidence type="ECO:0000256" key="11">
    <source>
        <dbReference type="ARBA" id="ARBA00023033"/>
    </source>
</evidence>
<protein>
    <submittedName>
        <fullName evidence="15">Cytochrome P450 9e2-like</fullName>
    </submittedName>
</protein>
<evidence type="ECO:0000256" key="6">
    <source>
        <dbReference type="ARBA" id="ARBA00022723"/>
    </source>
</evidence>
<keyword evidence="8" id="KW-0492">Microsome</keyword>
<proteinExistence type="inferred from homology"/>
<dbReference type="SUPFAM" id="SSF48264">
    <property type="entry name" value="Cytochrome P450"/>
    <property type="match status" value="1"/>
</dbReference>
<keyword evidence="5 13" id="KW-0349">Heme</keyword>
<reference evidence="15" key="1">
    <citation type="submission" date="2025-08" db="UniProtKB">
        <authorList>
            <consortium name="RefSeq"/>
        </authorList>
    </citation>
    <scope>IDENTIFICATION</scope>
    <source>
        <tissue evidence="15">Whole Larva</tissue>
    </source>
</reference>
<evidence type="ECO:0000256" key="2">
    <source>
        <dbReference type="ARBA" id="ARBA00004174"/>
    </source>
</evidence>
<dbReference type="InterPro" id="IPR036396">
    <property type="entry name" value="Cyt_P450_sf"/>
</dbReference>
<dbReference type="PRINTS" id="PR00463">
    <property type="entry name" value="EP450I"/>
</dbReference>
<keyword evidence="7" id="KW-0256">Endoplasmic reticulum</keyword>
<dbReference type="GeneID" id="108564823"/>
<evidence type="ECO:0000256" key="8">
    <source>
        <dbReference type="ARBA" id="ARBA00022848"/>
    </source>
</evidence>
<keyword evidence="14" id="KW-1185">Reference proteome</keyword>
<evidence type="ECO:0000313" key="15">
    <source>
        <dbReference type="RefSeq" id="XP_017779464.1"/>
    </source>
</evidence>
<dbReference type="PANTHER" id="PTHR24292:SF54">
    <property type="entry name" value="CYP9F3-RELATED"/>
    <property type="match status" value="1"/>
</dbReference>
<keyword evidence="10 13" id="KW-0408">Iron</keyword>
<accession>A0ABM1MY14</accession>
<sequence>MFLALVFVAVLLLFLYLKYYVTFNYWQRRGVKFEKTHSIFGNIGKNILQRQSMADLIANIYKKHSEEPYFGIFTFMNPTLVVKDPEIIKEIAVKNIDNFITHKLFSSGDGSHVFSKNLFATSGSIWRNTRPSLSPAFTGSKMRAMYDLVNECSMQWFKTFEAKNEETILVNLKEDIIIRFTIDVISTCIFGLKSNSFEDKNNEFFKRAHSVGDFGGNKIFALFGYCIPQFIVKMFDLRIVPNDDQEFFERVVMETIKMRVQNNIVRPDMINLLMDSRKGKLTHDTDGDLNDTGFATIEESSLGKSKVNGEMADDEIVGHSLLFLIAGSDTTACGLTFLIYELALHSDIQQRLYEEIAEYLEEGKGKISYENILKMKYLDMVCSETLRKWPPLPVTDRCTSRPYEIKSENKKSLRLESGTVVWFPVFSIHRDPKYYEDPERFDPERFSDENKDKINKDAYLPFGVGPRACIGSRLAMLMFKSILVHILNNFEVVPVEKTPIPLELSKKHIFLNPNSPVWLGLKRRTH</sequence>
<dbReference type="InterPro" id="IPR001128">
    <property type="entry name" value="Cyt_P450"/>
</dbReference>
<gene>
    <name evidence="15" type="primary">LOC108564823</name>
</gene>
<dbReference type="InterPro" id="IPR050476">
    <property type="entry name" value="Insect_CytP450_Detox"/>
</dbReference>
<dbReference type="Gene3D" id="1.10.630.10">
    <property type="entry name" value="Cytochrome P450"/>
    <property type="match status" value="1"/>
</dbReference>